<dbReference type="Proteomes" id="UP001193035">
    <property type="component" value="Unassembled WGS sequence"/>
</dbReference>
<dbReference type="RefSeq" id="WP_138841312.1">
    <property type="nucleotide sequence ID" value="NZ_VCPD01000003.1"/>
</dbReference>
<evidence type="ECO:0008006" key="3">
    <source>
        <dbReference type="Google" id="ProtNLM"/>
    </source>
</evidence>
<evidence type="ECO:0000313" key="1">
    <source>
        <dbReference type="EMBL" id="TMV07572.1"/>
    </source>
</evidence>
<name>A0ABY2WXI2_9RHOB</name>
<gene>
    <name evidence="1" type="ORF">FGK63_08870</name>
</gene>
<organism evidence="1 2">
    <name type="scientific">Ruegeria sediminis</name>
    <dbReference type="NCBI Taxonomy" id="2583820"/>
    <lineage>
        <taxon>Bacteria</taxon>
        <taxon>Pseudomonadati</taxon>
        <taxon>Pseudomonadota</taxon>
        <taxon>Alphaproteobacteria</taxon>
        <taxon>Rhodobacterales</taxon>
        <taxon>Roseobacteraceae</taxon>
        <taxon>Ruegeria</taxon>
    </lineage>
</organism>
<proteinExistence type="predicted"/>
<protein>
    <recommendedName>
        <fullName evidence="3">DUF1127 domain-containing protein</fullName>
    </recommendedName>
</protein>
<comment type="caution">
    <text evidence="1">The sequence shown here is derived from an EMBL/GenBank/DDBJ whole genome shotgun (WGS) entry which is preliminary data.</text>
</comment>
<keyword evidence="2" id="KW-1185">Reference proteome</keyword>
<sequence>MAHSTAQPASLPALLKVAGDILAGIWDALTRIGEATAKVRRINAYSAMSDTELAARGFQREDIIRLVMADAI</sequence>
<accession>A0ABY2WXI2</accession>
<reference evidence="1 2" key="1">
    <citation type="submission" date="2019-05" db="EMBL/GenBank/DDBJ databases">
        <title>Ruegeria sp. nov., isolated from tidal flat.</title>
        <authorList>
            <person name="Kim W."/>
        </authorList>
    </citation>
    <scope>NUCLEOTIDE SEQUENCE [LARGE SCALE GENOMIC DNA]</scope>
    <source>
        <strain evidence="1 2">CAU 1488</strain>
    </source>
</reference>
<evidence type="ECO:0000313" key="2">
    <source>
        <dbReference type="Proteomes" id="UP001193035"/>
    </source>
</evidence>
<dbReference type="EMBL" id="VCPD01000003">
    <property type="protein sequence ID" value="TMV07572.1"/>
    <property type="molecule type" value="Genomic_DNA"/>
</dbReference>